<evidence type="ECO:0000313" key="3">
    <source>
        <dbReference type="Proteomes" id="UP000183760"/>
    </source>
</evidence>
<reference evidence="1 4" key="2">
    <citation type="submission" date="2019-07" db="EMBL/GenBank/DDBJ databases">
        <title>Whole genome shotgun sequence of Myxococcus fulvus NBRC 100333.</title>
        <authorList>
            <person name="Hosoyama A."/>
            <person name="Uohara A."/>
            <person name="Ohji S."/>
            <person name="Ichikawa N."/>
        </authorList>
    </citation>
    <scope>NUCLEOTIDE SEQUENCE [LARGE SCALE GENOMIC DNA]</scope>
    <source>
        <strain evidence="1 4">NBRC 100333</strain>
    </source>
</reference>
<comment type="caution">
    <text evidence="1">The sequence shown here is derived from an EMBL/GenBank/DDBJ whole genome shotgun (WGS) entry which is preliminary data.</text>
</comment>
<proteinExistence type="predicted"/>
<dbReference type="STRING" id="1334629.MFUL124B02_03040"/>
<dbReference type="Proteomes" id="UP000321514">
    <property type="component" value="Unassembled WGS sequence"/>
</dbReference>
<dbReference type="Proteomes" id="UP000183760">
    <property type="component" value="Unassembled WGS sequence"/>
</dbReference>
<sequence>MSLPSLSLPSLVPVTQPRRYGEWRALFRALPTPARDTLPGRYRGELLGPAWFQGVLRWGLGLLGLRGWWGKDFAPGGRDGVNLVRREGGLVRSVPLVLRDGRSRVDGRASLQVEYARGAGWQWRPFVDEVRWLEGHTLLAMTHLELPLLRHVIIPFLLHREPTLH</sequence>
<reference evidence="2 3" key="1">
    <citation type="submission" date="2016-10" db="EMBL/GenBank/DDBJ databases">
        <authorList>
            <person name="Varghese N."/>
            <person name="Submissions S."/>
        </authorList>
    </citation>
    <scope>NUCLEOTIDE SEQUENCE [LARGE SCALE GENOMIC DNA]</scope>
    <source>
        <strain evidence="2 3">DSM 16525</strain>
    </source>
</reference>
<protein>
    <submittedName>
        <fullName evidence="1">Uncharacterized protein</fullName>
    </submittedName>
</protein>
<keyword evidence="3" id="KW-1185">Reference proteome</keyword>
<name>A0A511T2H9_MYXFU</name>
<dbReference type="EMBL" id="FOIB01000001">
    <property type="protein sequence ID" value="SES87101.1"/>
    <property type="molecule type" value="Genomic_DNA"/>
</dbReference>
<dbReference type="EMBL" id="BJXR01000025">
    <property type="protein sequence ID" value="GEN07558.1"/>
    <property type="molecule type" value="Genomic_DNA"/>
</dbReference>
<accession>A0A511T2H9</accession>
<evidence type="ECO:0000313" key="4">
    <source>
        <dbReference type="Proteomes" id="UP000321514"/>
    </source>
</evidence>
<dbReference type="AlphaFoldDB" id="A0A511T2H9"/>
<dbReference type="RefSeq" id="WP_074948658.1">
    <property type="nucleotide sequence ID" value="NZ_BJXR01000025.1"/>
</dbReference>
<organism evidence="1 4">
    <name type="scientific">Myxococcus fulvus</name>
    <dbReference type="NCBI Taxonomy" id="33"/>
    <lineage>
        <taxon>Bacteria</taxon>
        <taxon>Pseudomonadati</taxon>
        <taxon>Myxococcota</taxon>
        <taxon>Myxococcia</taxon>
        <taxon>Myxococcales</taxon>
        <taxon>Cystobacterineae</taxon>
        <taxon>Myxococcaceae</taxon>
        <taxon>Myxococcus</taxon>
    </lineage>
</organism>
<gene>
    <name evidence="1" type="ORF">MFU01_25950</name>
    <name evidence="2" type="ORF">SAMN05443572_101427</name>
</gene>
<evidence type="ECO:0000313" key="1">
    <source>
        <dbReference type="EMBL" id="GEN07558.1"/>
    </source>
</evidence>
<evidence type="ECO:0000313" key="2">
    <source>
        <dbReference type="EMBL" id="SES87101.1"/>
    </source>
</evidence>
<dbReference type="OrthoDB" id="4545245at2"/>